<feature type="compositionally biased region" description="Polar residues" evidence="9">
    <location>
        <begin position="55"/>
        <end position="69"/>
    </location>
</feature>
<feature type="compositionally biased region" description="Basic and acidic residues" evidence="9">
    <location>
        <begin position="19"/>
        <end position="34"/>
    </location>
</feature>
<proteinExistence type="inferred from homology"/>
<dbReference type="Proteomes" id="UP000207696">
    <property type="component" value="Segment"/>
</dbReference>
<keyword evidence="7" id="KW-0804">Transcription</keyword>
<evidence type="ECO:0000256" key="3">
    <source>
        <dbReference type="ARBA" id="ARBA00020315"/>
    </source>
</evidence>
<dbReference type="EMBL" id="KU950356">
    <property type="protein sequence ID" value="AOF39989.1"/>
    <property type="molecule type" value="Genomic_DNA"/>
</dbReference>
<dbReference type="GO" id="GO:0042025">
    <property type="term" value="C:host cell nucleus"/>
    <property type="evidence" value="ECO:0007669"/>
    <property type="project" value="UniProtKB-SubCell"/>
</dbReference>
<organism evidence="10 11">
    <name type="scientific">Mink bocavirus 1</name>
    <dbReference type="NCBI Taxonomy" id="2259808"/>
    <lineage>
        <taxon>Viruses</taxon>
        <taxon>Monodnaviria</taxon>
        <taxon>Shotokuvirae</taxon>
        <taxon>Cossaviricota</taxon>
        <taxon>Quintoviricetes</taxon>
        <taxon>Piccovirales</taxon>
        <taxon>Parvoviridae</taxon>
        <taxon>Parvovirinae</taxon>
        <taxon>Bocaparvovirus</taxon>
        <taxon>Bocaparvovirus carnivoran6</taxon>
    </lineage>
</organism>
<keyword evidence="4" id="KW-1048">Host nucleus</keyword>
<evidence type="ECO:0000256" key="1">
    <source>
        <dbReference type="ARBA" id="ARBA00004147"/>
    </source>
</evidence>
<reference evidence="10 11" key="1">
    <citation type="journal article" date="2016" name="Virus Genes">
        <title>A novel bocavirus from domestic mink, China.</title>
        <authorList>
            <person name="Yang S."/>
            <person name="Wang Y."/>
            <person name="Li W."/>
            <person name="Fan Z."/>
            <person name="Jiang L."/>
            <person name="Lin Y."/>
            <person name="Fu X."/>
            <person name="Shen Q."/>
            <person name="Sun Z."/>
            <person name="Wang X."/>
            <person name="Deng X."/>
            <person name="Zhang W."/>
            <person name="Delwart E."/>
        </authorList>
    </citation>
    <scope>NUCLEOTIDE SEQUENCE [LARGE SCALE GENOMIC DNA]</scope>
</reference>
<protein>
    <recommendedName>
        <fullName evidence="3">Non-structural protein NP-1</fullName>
    </recommendedName>
</protein>
<keyword evidence="5" id="KW-0805">Transcription regulation</keyword>
<evidence type="ECO:0000256" key="4">
    <source>
        <dbReference type="ARBA" id="ARBA00022562"/>
    </source>
</evidence>
<comment type="subcellular location">
    <subcellularLocation>
        <location evidence="1">Host nucleus</location>
    </subcellularLocation>
</comment>
<accession>A0A1B3IIH8</accession>
<dbReference type="RefSeq" id="YP_009272914.1">
    <property type="nucleotide sequence ID" value="NC_030873.1"/>
</dbReference>
<dbReference type="InterPro" id="IPR021075">
    <property type="entry name" value="Bocavirus_NP1"/>
</dbReference>
<dbReference type="Pfam" id="PF11733">
    <property type="entry name" value="NP1-WLL"/>
    <property type="match status" value="1"/>
</dbReference>
<dbReference type="KEGG" id="vg:28715658"/>
<evidence type="ECO:0000313" key="11">
    <source>
        <dbReference type="Proteomes" id="UP000207696"/>
    </source>
</evidence>
<evidence type="ECO:0000256" key="2">
    <source>
        <dbReference type="ARBA" id="ARBA00007126"/>
    </source>
</evidence>
<evidence type="ECO:0000256" key="9">
    <source>
        <dbReference type="SAM" id="MobiDB-lite"/>
    </source>
</evidence>
<evidence type="ECO:0000313" key="10">
    <source>
        <dbReference type="EMBL" id="AOF39989.1"/>
    </source>
</evidence>
<dbReference type="GeneID" id="28715658"/>
<comment type="similarity">
    <text evidence="2">Belongs to the Bocaparvovirus Non-structural protein NP-1 family.</text>
</comment>
<gene>
    <name evidence="10" type="primary">NP1</name>
</gene>
<evidence type="ECO:0000256" key="5">
    <source>
        <dbReference type="ARBA" id="ARBA00023015"/>
    </source>
</evidence>
<keyword evidence="6" id="KW-0010">Activator</keyword>
<evidence type="ECO:0000256" key="7">
    <source>
        <dbReference type="ARBA" id="ARBA00023163"/>
    </source>
</evidence>
<feature type="compositionally biased region" description="Polar residues" evidence="9">
    <location>
        <begin position="1"/>
        <end position="18"/>
    </location>
</feature>
<comment type="function">
    <text evidence="8">Required for the expression of the capsid proteins. Performs the splicing and internal polyadenylation of the viral capsid-encoding mRNA precursor, which allows its maturation and expression. Transactivates the viral promoter.</text>
</comment>
<keyword evidence="11" id="KW-1185">Reference proteome</keyword>
<evidence type="ECO:0000256" key="6">
    <source>
        <dbReference type="ARBA" id="ARBA00023159"/>
    </source>
</evidence>
<feature type="region of interest" description="Disordered" evidence="9">
    <location>
        <begin position="1"/>
        <end position="69"/>
    </location>
</feature>
<evidence type="ECO:0000256" key="8">
    <source>
        <dbReference type="ARBA" id="ARBA00045895"/>
    </source>
</evidence>
<sequence>MSSRYSYGNSHYGKSQSSLRDKMRERRSPWDSRRPSGGNSSGSSKEIFHRENHQSHSIASRTSTGMKSEKTTPMTVFAQHRSMLSPEQREKAGSYCGFYWHSTRIARKGTDGIFNTYKAKFQEIAICNKIDWDQTRELLFSFKKEIDQCYRNMMYHFRHSPQCENCKYWDDVYTRHLAKATEPAYNPCVTQGGDEVTDEEMMDIDVPDVNASS</sequence>
<name>A0A1B3IIH8_9VIRU</name>